<dbReference type="OrthoDB" id="9809073at2"/>
<evidence type="ECO:0000256" key="6">
    <source>
        <dbReference type="SAM" id="MobiDB-lite"/>
    </source>
</evidence>
<evidence type="ECO:0000256" key="4">
    <source>
        <dbReference type="HAMAP-Rule" id="MF_01368"/>
    </source>
</evidence>
<dbReference type="HAMAP" id="MF_01368">
    <property type="entry name" value="Ribosomal_bL17"/>
    <property type="match status" value="1"/>
</dbReference>
<comment type="caution">
    <text evidence="7">The sequence shown here is derived from an EMBL/GenBank/DDBJ whole genome shotgun (WGS) entry which is preliminary data.</text>
</comment>
<dbReference type="GO" id="GO:0003735">
    <property type="term" value="F:structural constituent of ribosome"/>
    <property type="evidence" value="ECO:0007669"/>
    <property type="project" value="InterPro"/>
</dbReference>
<dbReference type="GO" id="GO:0022625">
    <property type="term" value="C:cytosolic large ribosomal subunit"/>
    <property type="evidence" value="ECO:0007669"/>
    <property type="project" value="TreeGrafter"/>
</dbReference>
<dbReference type="NCBIfam" id="TIGR00059">
    <property type="entry name" value="L17"/>
    <property type="match status" value="1"/>
</dbReference>
<dbReference type="InterPro" id="IPR047859">
    <property type="entry name" value="Ribosomal_bL17_CS"/>
</dbReference>
<dbReference type="SUPFAM" id="SSF64263">
    <property type="entry name" value="Prokaryotic ribosomal protein L17"/>
    <property type="match status" value="1"/>
</dbReference>
<accession>A0A399D0F7</accession>
<comment type="subunit">
    <text evidence="4">Part of the 50S ribosomal subunit. Contacts protein L32.</text>
</comment>
<protein>
    <recommendedName>
        <fullName evidence="4">Large ribosomal subunit protein bL17</fullName>
    </recommendedName>
</protein>
<evidence type="ECO:0000313" key="8">
    <source>
        <dbReference type="Proteomes" id="UP000266441"/>
    </source>
</evidence>
<dbReference type="Proteomes" id="UP000266441">
    <property type="component" value="Unassembled WGS sequence"/>
</dbReference>
<keyword evidence="2 4" id="KW-0689">Ribosomal protein</keyword>
<feature type="region of interest" description="Disordered" evidence="6">
    <location>
        <begin position="126"/>
        <end position="218"/>
    </location>
</feature>
<evidence type="ECO:0000256" key="3">
    <source>
        <dbReference type="ARBA" id="ARBA00023274"/>
    </source>
</evidence>
<dbReference type="GO" id="GO:0006412">
    <property type="term" value="P:translation"/>
    <property type="evidence" value="ECO:0007669"/>
    <property type="project" value="UniProtKB-UniRule"/>
</dbReference>
<evidence type="ECO:0000256" key="1">
    <source>
        <dbReference type="ARBA" id="ARBA00008777"/>
    </source>
</evidence>
<gene>
    <name evidence="4" type="primary">rplQ</name>
    <name evidence="7" type="ORF">D1164_11275</name>
</gene>
<keyword evidence="3 4" id="KW-0687">Ribonucleoprotein</keyword>
<dbReference type="AlphaFoldDB" id="A0A399D0F7"/>
<evidence type="ECO:0000256" key="2">
    <source>
        <dbReference type="ARBA" id="ARBA00022980"/>
    </source>
</evidence>
<dbReference type="Gene3D" id="3.90.1030.10">
    <property type="entry name" value="Ribosomal protein L17"/>
    <property type="match status" value="1"/>
</dbReference>
<organism evidence="7 8">
    <name type="scientific">Mariniphaga sediminis</name>
    <dbReference type="NCBI Taxonomy" id="1628158"/>
    <lineage>
        <taxon>Bacteria</taxon>
        <taxon>Pseudomonadati</taxon>
        <taxon>Bacteroidota</taxon>
        <taxon>Bacteroidia</taxon>
        <taxon>Marinilabiliales</taxon>
        <taxon>Prolixibacteraceae</taxon>
        <taxon>Mariniphaga</taxon>
    </lineage>
</organism>
<dbReference type="InterPro" id="IPR000456">
    <property type="entry name" value="Ribosomal_bL17"/>
</dbReference>
<sequence length="218" mass="24189">MRHNKKFNHLGRTSSHRKAMLANMASSLIESKRISTTLAKAKALRTYVEPLITKAKDDTTHSRRVVFSHLQNKNAVSELFRDVAVKVADRPGGYTRILRTGNRLGDNAEMCIIELVDYNEAMLTSTEEAAKPKRRRSRRGGKKEEAPAAEAAKQAKPVAEKESATAEAEEVKAVEDVQPVEETEEKAEAEVKSEASAEAEAEEKPADEASEEDKKKEE</sequence>
<evidence type="ECO:0000313" key="7">
    <source>
        <dbReference type="EMBL" id="RIH65159.1"/>
    </source>
</evidence>
<dbReference type="PANTHER" id="PTHR14413">
    <property type="entry name" value="RIBOSOMAL PROTEIN L17"/>
    <property type="match status" value="1"/>
</dbReference>
<evidence type="ECO:0000256" key="5">
    <source>
        <dbReference type="RuleBase" id="RU000660"/>
    </source>
</evidence>
<comment type="similarity">
    <text evidence="1 4 5">Belongs to the bacterial ribosomal protein bL17 family.</text>
</comment>
<feature type="compositionally biased region" description="Basic and acidic residues" evidence="6">
    <location>
        <begin position="158"/>
        <end position="175"/>
    </location>
</feature>
<feature type="compositionally biased region" description="Low complexity" evidence="6">
    <location>
        <begin position="148"/>
        <end position="157"/>
    </location>
</feature>
<dbReference type="InterPro" id="IPR036373">
    <property type="entry name" value="Ribosomal_bL17_sf"/>
</dbReference>
<feature type="compositionally biased region" description="Basic and acidic residues" evidence="6">
    <location>
        <begin position="202"/>
        <end position="218"/>
    </location>
</feature>
<proteinExistence type="inferred from homology"/>
<dbReference type="EMBL" id="QWET01000007">
    <property type="protein sequence ID" value="RIH65159.1"/>
    <property type="molecule type" value="Genomic_DNA"/>
</dbReference>
<dbReference type="FunFam" id="3.90.1030.10:FF:000006">
    <property type="entry name" value="50S ribosomal protein L17"/>
    <property type="match status" value="1"/>
</dbReference>
<keyword evidence="8" id="KW-1185">Reference proteome</keyword>
<feature type="compositionally biased region" description="Basic residues" evidence="6">
    <location>
        <begin position="132"/>
        <end position="141"/>
    </location>
</feature>
<dbReference type="PANTHER" id="PTHR14413:SF16">
    <property type="entry name" value="LARGE RIBOSOMAL SUBUNIT PROTEIN BL17M"/>
    <property type="match status" value="1"/>
</dbReference>
<dbReference type="Pfam" id="PF01196">
    <property type="entry name" value="Ribosomal_L17"/>
    <property type="match status" value="1"/>
</dbReference>
<dbReference type="PROSITE" id="PS01167">
    <property type="entry name" value="RIBOSOMAL_L17"/>
    <property type="match status" value="1"/>
</dbReference>
<reference evidence="7 8" key="1">
    <citation type="journal article" date="2015" name="Int. J. Syst. Evol. Microbiol.">
        <title>Mariniphaga sediminis sp. nov., isolated from coastal sediment.</title>
        <authorList>
            <person name="Wang F.Q."/>
            <person name="Shen Q.Y."/>
            <person name="Chen G.J."/>
            <person name="Du Z.J."/>
        </authorList>
    </citation>
    <scope>NUCLEOTIDE SEQUENCE [LARGE SCALE GENOMIC DNA]</scope>
    <source>
        <strain evidence="7 8">SY21</strain>
    </source>
</reference>
<name>A0A399D0F7_9BACT</name>
<feature type="compositionally biased region" description="Basic and acidic residues" evidence="6">
    <location>
        <begin position="186"/>
        <end position="195"/>
    </location>
</feature>